<evidence type="ECO:0000313" key="6">
    <source>
        <dbReference type="RefSeq" id="XP_026669113.1"/>
    </source>
</evidence>
<organism evidence="5 6">
    <name type="scientific">Ceratina calcarata</name>
    <dbReference type="NCBI Taxonomy" id="156304"/>
    <lineage>
        <taxon>Eukaryota</taxon>
        <taxon>Metazoa</taxon>
        <taxon>Ecdysozoa</taxon>
        <taxon>Arthropoda</taxon>
        <taxon>Hexapoda</taxon>
        <taxon>Insecta</taxon>
        <taxon>Pterygota</taxon>
        <taxon>Neoptera</taxon>
        <taxon>Endopterygota</taxon>
        <taxon>Hymenoptera</taxon>
        <taxon>Apocrita</taxon>
        <taxon>Aculeata</taxon>
        <taxon>Apoidea</taxon>
        <taxon>Anthophila</taxon>
        <taxon>Apidae</taxon>
        <taxon>Ceratina</taxon>
        <taxon>Zadontomerus</taxon>
    </lineage>
</organism>
<feature type="domain" description="Endonuclease/exonuclease/phosphatase" evidence="4">
    <location>
        <begin position="427"/>
        <end position="561"/>
    </location>
</feature>
<feature type="region of interest" description="Disordered" evidence="2">
    <location>
        <begin position="1"/>
        <end position="28"/>
    </location>
</feature>
<accession>A0AAJ7WAE2</accession>
<dbReference type="SUPFAM" id="SSF56219">
    <property type="entry name" value="DNase I-like"/>
    <property type="match status" value="1"/>
</dbReference>
<feature type="region of interest" description="Disordered" evidence="2">
    <location>
        <begin position="50"/>
        <end position="86"/>
    </location>
</feature>
<feature type="compositionally biased region" description="Acidic residues" evidence="2">
    <location>
        <begin position="52"/>
        <end position="62"/>
    </location>
</feature>
<dbReference type="Gene3D" id="3.60.10.10">
    <property type="entry name" value="Endonuclease/exonuclease/phosphatase"/>
    <property type="match status" value="1"/>
</dbReference>
<dbReference type="InterPro" id="IPR005135">
    <property type="entry name" value="Endo/exonuclease/phosphatase"/>
</dbReference>
<feature type="non-terminal residue" evidence="6">
    <location>
        <position position="928"/>
    </location>
</feature>
<sequence length="928" mass="109209">MERKEEKVEGGDEEAKKRGRKTNVERLMRERGASIGSYGDLSEIWKRKREMAEEEGQEEREEEWMFRKSKRVVRSPEGKSGGEGNVEELLKEWREWRKEARRDMGEIKERMETVGAEVGKIREDMRRGEERWREEKERMEKRLGEAERKMRELEVAKKKVEEIEKRVGNLERERGREGGETKEGRSEVGREEGVEKRLKEIEKKMERKEREVKRNNIIIKEAEIEGTAQQVVDRLMARIGVKGGVEGTRELRKVGEGGRGRMIEVRLESTEKKVEVMRNKWKLRGRRERVEEDLTWEERRIQWKLRRIGDEERRKGRQVRVGLGRITVEGKVWIWDGERETELAEWEVIALTETWLEEKRWGKVANRLPKGYKWSRQWAKRKSKKGRAIGGMLIGVREEMAREEKGEEKEIEGLMERRVRAGEEEWRVVVVYVNGDMDRKLEELRGWMEAQTGKERVIVGGDFNARIGREGGKVRGPDEEGERSSKDRKVNGEGKKLIKLIEEVGWGVLNGDVEGDEEGEFTFTGGKAETVIDYAIVEDNTRKEIERMEVGERIESDHHPLIVTVRRGKGVRRKEERRERKVGSGRWSRKMKEEFKKGMAGKRVEGEGIQEMVCEAVEKIKEEMRRSEREGGWVRGKKKETWWDEECRLKKAEVRGKLRKWRKRGGTGEEYRRERREYKELCERKKEEERERLIEEVAEARTENKVWEIVNRGRKERKRTNEEIGVEEWREYFMGLLGGVGRRVRLGGREKRKGVEEELGIEEVREAIKRLREGKAMGVDEVPNEAWKFGGERTEVLAWEICGRVWRGEGWPKTWKEGIIVPIIKKGAGSKVEEYRGVTLMPTLYKVYASVLARRLEKEMEEKEMIPGNQTGFRRGMGTIDNIYALNWVVNDRIRREKGKMVAMFIDLKAAFDSVDRTVLGEALERRG</sequence>
<feature type="region of interest" description="Disordered" evidence="2">
    <location>
        <begin position="169"/>
        <end position="194"/>
    </location>
</feature>
<evidence type="ECO:0000313" key="5">
    <source>
        <dbReference type="Proteomes" id="UP000694925"/>
    </source>
</evidence>
<dbReference type="RefSeq" id="XP_026669113.1">
    <property type="nucleotide sequence ID" value="XM_026813312.1"/>
</dbReference>
<dbReference type="KEGG" id="ccal:108624717"/>
<dbReference type="InterPro" id="IPR036691">
    <property type="entry name" value="Endo/exonu/phosph_ase_sf"/>
</dbReference>
<gene>
    <name evidence="6" type="primary">LOC108624717</name>
</gene>
<evidence type="ECO:0000259" key="4">
    <source>
        <dbReference type="Pfam" id="PF14529"/>
    </source>
</evidence>
<proteinExistence type="predicted"/>
<dbReference type="Pfam" id="PF00078">
    <property type="entry name" value="RVT_1"/>
    <property type="match status" value="1"/>
</dbReference>
<name>A0AAJ7WAE2_9HYME</name>
<dbReference type="AlphaFoldDB" id="A0AAJ7WAE2"/>
<dbReference type="InterPro" id="IPR000477">
    <property type="entry name" value="RT_dom"/>
</dbReference>
<protein>
    <submittedName>
        <fullName evidence="6">Trichohyalin-like</fullName>
    </submittedName>
</protein>
<evidence type="ECO:0000256" key="2">
    <source>
        <dbReference type="SAM" id="MobiDB-lite"/>
    </source>
</evidence>
<evidence type="ECO:0000256" key="1">
    <source>
        <dbReference type="SAM" id="Coils"/>
    </source>
</evidence>
<feature type="coiled-coil region" evidence="1">
    <location>
        <begin position="668"/>
        <end position="710"/>
    </location>
</feature>
<dbReference type="GeneID" id="108624717"/>
<feature type="region of interest" description="Disordered" evidence="2">
    <location>
        <begin position="468"/>
        <end position="490"/>
    </location>
</feature>
<keyword evidence="5" id="KW-1185">Reference proteome</keyword>
<dbReference type="PANTHER" id="PTHR19446">
    <property type="entry name" value="REVERSE TRANSCRIPTASES"/>
    <property type="match status" value="1"/>
</dbReference>
<dbReference type="GO" id="GO:0003824">
    <property type="term" value="F:catalytic activity"/>
    <property type="evidence" value="ECO:0007669"/>
    <property type="project" value="InterPro"/>
</dbReference>
<reference evidence="6" key="1">
    <citation type="submission" date="2025-08" db="UniProtKB">
        <authorList>
            <consortium name="RefSeq"/>
        </authorList>
    </citation>
    <scope>IDENTIFICATION</scope>
    <source>
        <tissue evidence="6">Whole body</tissue>
    </source>
</reference>
<dbReference type="Proteomes" id="UP000694925">
    <property type="component" value="Unplaced"/>
</dbReference>
<feature type="domain" description="Reverse transcriptase" evidence="3">
    <location>
        <begin position="825"/>
        <end position="917"/>
    </location>
</feature>
<keyword evidence="1" id="KW-0175">Coiled coil</keyword>
<dbReference type="Pfam" id="PF14529">
    <property type="entry name" value="Exo_endo_phos_2"/>
    <property type="match status" value="1"/>
</dbReference>
<evidence type="ECO:0000259" key="3">
    <source>
        <dbReference type="Pfam" id="PF00078"/>
    </source>
</evidence>